<gene>
    <name evidence="1" type="ORF">J2Z21_008234</name>
</gene>
<organism evidence="1 2">
    <name type="scientific">Streptomyces griseochromogenes</name>
    <dbReference type="NCBI Taxonomy" id="68214"/>
    <lineage>
        <taxon>Bacteria</taxon>
        <taxon>Bacillati</taxon>
        <taxon>Actinomycetota</taxon>
        <taxon>Actinomycetes</taxon>
        <taxon>Kitasatosporales</taxon>
        <taxon>Streptomycetaceae</taxon>
        <taxon>Streptomyces</taxon>
    </lineage>
</organism>
<keyword evidence="2" id="KW-1185">Reference proteome</keyword>
<evidence type="ECO:0000313" key="1">
    <source>
        <dbReference type="EMBL" id="MBP2055221.1"/>
    </source>
</evidence>
<sequence length="84" mass="8477">MHGLREAGFLRGPCRDDLLLEAGVPATKLLGATLGSIKDGQVLDPGAVGGCDIGGDPGLVQVMTLCAEPLDLFTSGLQKSTALG</sequence>
<proteinExistence type="predicted"/>
<protein>
    <submittedName>
        <fullName evidence="1">Uncharacterized protein</fullName>
    </submittedName>
</protein>
<dbReference type="Proteomes" id="UP001519309">
    <property type="component" value="Unassembled WGS sequence"/>
</dbReference>
<evidence type="ECO:0000313" key="2">
    <source>
        <dbReference type="Proteomes" id="UP001519309"/>
    </source>
</evidence>
<accession>A0ABS4M6B6</accession>
<dbReference type="EMBL" id="JAGGLP010000027">
    <property type="protein sequence ID" value="MBP2055221.1"/>
    <property type="molecule type" value="Genomic_DNA"/>
</dbReference>
<reference evidence="1 2" key="1">
    <citation type="submission" date="2021-03" db="EMBL/GenBank/DDBJ databases">
        <title>Genomic Encyclopedia of Type Strains, Phase IV (KMG-IV): sequencing the most valuable type-strain genomes for metagenomic binning, comparative biology and taxonomic classification.</title>
        <authorList>
            <person name="Goeker M."/>
        </authorList>
    </citation>
    <scope>NUCLEOTIDE SEQUENCE [LARGE SCALE GENOMIC DNA]</scope>
    <source>
        <strain evidence="1 2">DSM 40499</strain>
    </source>
</reference>
<comment type="caution">
    <text evidence="1">The sequence shown here is derived from an EMBL/GenBank/DDBJ whole genome shotgun (WGS) entry which is preliminary data.</text>
</comment>
<dbReference type="RefSeq" id="WP_162494764.1">
    <property type="nucleotide sequence ID" value="NZ_CP016279.1"/>
</dbReference>
<name>A0ABS4M6B6_9ACTN</name>